<keyword evidence="3" id="KW-1185">Reference proteome</keyword>
<keyword evidence="1" id="KW-0472">Membrane</keyword>
<evidence type="ECO:0000313" key="2">
    <source>
        <dbReference type="EMBL" id="GBO17409.1"/>
    </source>
</evidence>
<name>A0A4Y2UWL6_ARAVE</name>
<feature type="transmembrane region" description="Helical" evidence="1">
    <location>
        <begin position="44"/>
        <end position="65"/>
    </location>
</feature>
<keyword evidence="1" id="KW-1133">Transmembrane helix</keyword>
<sequence>MERGLILRNKNDKNLNMAIALVQNVNLPRMQAQKPFSKFEASSFPLVFVPVLLLLLMSLTVLEPLRGCCGVRERMDLWNRRDARLDGSGYCFDQVGVHNGLLDCLARIWAGSNYAWRWREEIINHLN</sequence>
<evidence type="ECO:0000256" key="1">
    <source>
        <dbReference type="SAM" id="Phobius"/>
    </source>
</evidence>
<keyword evidence="1" id="KW-0812">Transmembrane</keyword>
<evidence type="ECO:0000313" key="3">
    <source>
        <dbReference type="Proteomes" id="UP000499080"/>
    </source>
</evidence>
<reference evidence="2 3" key="1">
    <citation type="journal article" date="2019" name="Sci. Rep.">
        <title>Orb-weaving spider Araneus ventricosus genome elucidates the spidroin gene catalogue.</title>
        <authorList>
            <person name="Kono N."/>
            <person name="Nakamura H."/>
            <person name="Ohtoshi R."/>
            <person name="Moran D.A.P."/>
            <person name="Shinohara A."/>
            <person name="Yoshida Y."/>
            <person name="Fujiwara M."/>
            <person name="Mori M."/>
            <person name="Tomita M."/>
            <person name="Arakawa K."/>
        </authorList>
    </citation>
    <scope>NUCLEOTIDE SEQUENCE [LARGE SCALE GENOMIC DNA]</scope>
</reference>
<dbReference type="EMBL" id="BGPR01041172">
    <property type="protein sequence ID" value="GBO17409.1"/>
    <property type="molecule type" value="Genomic_DNA"/>
</dbReference>
<proteinExistence type="predicted"/>
<accession>A0A4Y2UWL6</accession>
<dbReference type="AlphaFoldDB" id="A0A4Y2UWL6"/>
<protein>
    <submittedName>
        <fullName evidence="2">Uncharacterized protein</fullName>
    </submittedName>
</protein>
<comment type="caution">
    <text evidence="2">The sequence shown here is derived from an EMBL/GenBank/DDBJ whole genome shotgun (WGS) entry which is preliminary data.</text>
</comment>
<organism evidence="2 3">
    <name type="scientific">Araneus ventricosus</name>
    <name type="common">Orbweaver spider</name>
    <name type="synonym">Epeira ventricosa</name>
    <dbReference type="NCBI Taxonomy" id="182803"/>
    <lineage>
        <taxon>Eukaryota</taxon>
        <taxon>Metazoa</taxon>
        <taxon>Ecdysozoa</taxon>
        <taxon>Arthropoda</taxon>
        <taxon>Chelicerata</taxon>
        <taxon>Arachnida</taxon>
        <taxon>Araneae</taxon>
        <taxon>Araneomorphae</taxon>
        <taxon>Entelegynae</taxon>
        <taxon>Araneoidea</taxon>
        <taxon>Araneidae</taxon>
        <taxon>Araneus</taxon>
    </lineage>
</organism>
<dbReference type="Proteomes" id="UP000499080">
    <property type="component" value="Unassembled WGS sequence"/>
</dbReference>
<gene>
    <name evidence="2" type="ORF">AVEN_108728_1</name>
</gene>